<dbReference type="AlphaFoldDB" id="A0A0P0D387"/>
<dbReference type="KEGG" id="ahz:APS56_09860"/>
<dbReference type="PATRIC" id="fig|1736674.3.peg.2016"/>
<evidence type="ECO:0000256" key="1">
    <source>
        <dbReference type="SAM" id="SignalP"/>
    </source>
</evidence>
<evidence type="ECO:0000313" key="4">
    <source>
        <dbReference type="Proteomes" id="UP000057981"/>
    </source>
</evidence>
<reference evidence="3 4" key="1">
    <citation type="submission" date="2015-10" db="EMBL/GenBank/DDBJ databases">
        <authorList>
            <person name="Gilbert D.G."/>
        </authorList>
    </citation>
    <scope>NUCLEOTIDE SEQUENCE [LARGE SCALE GENOMIC DNA]</scope>
    <source>
        <strain evidence="4">HZ-22</strain>
    </source>
</reference>
<keyword evidence="1" id="KW-0732">Signal</keyword>
<dbReference type="SUPFAM" id="SSF56300">
    <property type="entry name" value="Metallo-dependent phosphatases"/>
    <property type="match status" value="1"/>
</dbReference>
<dbReference type="EMBL" id="CP012898">
    <property type="protein sequence ID" value="ALJ05404.1"/>
    <property type="molecule type" value="Genomic_DNA"/>
</dbReference>
<evidence type="ECO:0000259" key="2">
    <source>
        <dbReference type="Pfam" id="PF09423"/>
    </source>
</evidence>
<proteinExistence type="predicted"/>
<dbReference type="InterPro" id="IPR052900">
    <property type="entry name" value="Phospholipid_Metab_Enz"/>
</dbReference>
<evidence type="ECO:0000313" key="3">
    <source>
        <dbReference type="EMBL" id="ALJ05404.1"/>
    </source>
</evidence>
<gene>
    <name evidence="3" type="ORF">APS56_09860</name>
</gene>
<dbReference type="Proteomes" id="UP000057981">
    <property type="component" value="Chromosome"/>
</dbReference>
<dbReference type="PANTHER" id="PTHR43606">
    <property type="entry name" value="PHOSPHATASE, PUTATIVE (AFU_ORTHOLOGUE AFUA_6G08710)-RELATED"/>
    <property type="match status" value="1"/>
</dbReference>
<name>A0A0P0D387_9FLAO</name>
<sequence>MINKQNLFCWLIVLCVPLIPHIASSQVYFTNGLKIQEVTDTSAVIWTRLCKHPKPVAIWHKQKDAPFRTPIDFDNYMPVNQMDGAVEGTFGEVRITLTTQDRVTTTDWKYVSVYKDFTLMEVINGLKPNTVYHVLLEGRKKKDSVITEIKGHFKTAPSSKTIIPVGFTSSTCQYFWDYDDPIRGFKAYDAMLKLNPDFHCQTGDYVYYDKPGPLSFNIELARHKWHAINAWPSLVDFYSSIPSFLQKDDHDILKDDASPDSEPFGELTFEDALSIWHEQVPLNGKPFRTIRWGKDLEVWLVEAREFRSDNNIDDGENKSIFGKEQKAWLQASIESSDATFKILMSPTPVVGPDRVKGKNDNHSNDSYKTEGSWLRRFLSTQKNMFVVNGDRHWQYVSKDLETGLLEFSQGATSDEHAQGWNPDDYRPEHEFLRVKGGFLYVSVYREDNIPTINFRHYDVDGNVVHEKIIR</sequence>
<dbReference type="InterPro" id="IPR018946">
    <property type="entry name" value="PhoD-like_MPP"/>
</dbReference>
<dbReference type="Gene3D" id="3.60.21.70">
    <property type="entry name" value="PhoD-like phosphatase"/>
    <property type="match status" value="1"/>
</dbReference>
<dbReference type="InterPro" id="IPR038607">
    <property type="entry name" value="PhoD-like_sf"/>
</dbReference>
<dbReference type="InterPro" id="IPR029052">
    <property type="entry name" value="Metallo-depent_PP-like"/>
</dbReference>
<dbReference type="OrthoDB" id="9763616at2"/>
<feature type="domain" description="PhoD-like phosphatase metallophosphatase" evidence="2">
    <location>
        <begin position="170"/>
        <end position="398"/>
    </location>
</feature>
<dbReference type="PANTHER" id="PTHR43606:SF1">
    <property type="entry name" value="PHOD-LIKE PHOSPHATASE METALLOPHOSPHATASE DOMAIN-CONTAINING PROTEIN"/>
    <property type="match status" value="1"/>
</dbReference>
<dbReference type="RefSeq" id="WP_054727638.1">
    <property type="nucleotide sequence ID" value="NZ_CP012898.1"/>
</dbReference>
<feature type="chain" id="PRO_5006043224" evidence="1">
    <location>
        <begin position="26"/>
        <end position="470"/>
    </location>
</feature>
<organism evidence="3 4">
    <name type="scientific">Pseudalgibacter alginicilyticus</name>
    <dbReference type="NCBI Taxonomy" id="1736674"/>
    <lineage>
        <taxon>Bacteria</taxon>
        <taxon>Pseudomonadati</taxon>
        <taxon>Bacteroidota</taxon>
        <taxon>Flavobacteriia</taxon>
        <taxon>Flavobacteriales</taxon>
        <taxon>Flavobacteriaceae</taxon>
        <taxon>Pseudalgibacter</taxon>
    </lineage>
</organism>
<dbReference type="Pfam" id="PF09423">
    <property type="entry name" value="PhoD"/>
    <property type="match status" value="1"/>
</dbReference>
<protein>
    <submittedName>
        <fullName evidence="3">Alkaline phosphatase</fullName>
    </submittedName>
</protein>
<accession>A0A0P0D387</accession>
<dbReference type="STRING" id="1736674.APS56_09860"/>
<feature type="signal peptide" evidence="1">
    <location>
        <begin position="1"/>
        <end position="25"/>
    </location>
</feature>
<keyword evidence="4" id="KW-1185">Reference proteome</keyword>